<keyword evidence="1" id="KW-0805">Transcription regulation</keyword>
<dbReference type="EMBL" id="NMWU01000035">
    <property type="protein sequence ID" value="PLS30313.1"/>
    <property type="molecule type" value="Genomic_DNA"/>
</dbReference>
<name>A0A2N5J7X6_9BIFI</name>
<evidence type="ECO:0000256" key="3">
    <source>
        <dbReference type="ARBA" id="ARBA00023163"/>
    </source>
</evidence>
<dbReference type="GO" id="GO:0003677">
    <property type="term" value="F:DNA binding"/>
    <property type="evidence" value="ECO:0007669"/>
    <property type="project" value="UniProtKB-KW"/>
</dbReference>
<dbReference type="GO" id="GO:0003700">
    <property type="term" value="F:DNA-binding transcription factor activity"/>
    <property type="evidence" value="ECO:0007669"/>
    <property type="project" value="TreeGrafter"/>
</dbReference>
<dbReference type="OrthoDB" id="9814553at2"/>
<dbReference type="PANTHER" id="PTHR46797:SF23">
    <property type="entry name" value="HTH-TYPE TRANSCRIPTIONAL REGULATOR SUTR"/>
    <property type="match status" value="1"/>
</dbReference>
<protein>
    <submittedName>
        <fullName evidence="5">DNA-binding protein</fullName>
    </submittedName>
</protein>
<dbReference type="CDD" id="cd00093">
    <property type="entry name" value="HTH_XRE"/>
    <property type="match status" value="1"/>
</dbReference>
<dbReference type="AlphaFoldDB" id="A0A2N5J7X6"/>
<dbReference type="InterPro" id="IPR010982">
    <property type="entry name" value="Lambda_DNA-bd_dom_sf"/>
</dbReference>
<keyword evidence="3" id="KW-0804">Transcription</keyword>
<evidence type="ECO:0000256" key="2">
    <source>
        <dbReference type="ARBA" id="ARBA00023125"/>
    </source>
</evidence>
<feature type="domain" description="HTH cro/C1-type" evidence="4">
    <location>
        <begin position="18"/>
        <end position="72"/>
    </location>
</feature>
<dbReference type="GO" id="GO:0005829">
    <property type="term" value="C:cytosol"/>
    <property type="evidence" value="ECO:0007669"/>
    <property type="project" value="TreeGrafter"/>
</dbReference>
<dbReference type="Proteomes" id="UP000235050">
    <property type="component" value="Unassembled WGS sequence"/>
</dbReference>
<evidence type="ECO:0000313" key="6">
    <source>
        <dbReference type="Proteomes" id="UP000235050"/>
    </source>
</evidence>
<dbReference type="SMART" id="SM00530">
    <property type="entry name" value="HTH_XRE"/>
    <property type="match status" value="1"/>
</dbReference>
<reference evidence="5 6" key="1">
    <citation type="submission" date="2017-07" db="EMBL/GenBank/DDBJ databases">
        <title>Bifidobacterium novel species.</title>
        <authorList>
            <person name="Lugli G.A."/>
            <person name="Milani C."/>
            <person name="Duranti S."/>
            <person name="Mangifesta M."/>
        </authorList>
    </citation>
    <scope>NUCLEOTIDE SEQUENCE [LARGE SCALE GENOMIC DNA]</scope>
    <source>
        <strain evidence="6">Uis1B</strain>
    </source>
</reference>
<dbReference type="InterPro" id="IPR001387">
    <property type="entry name" value="Cro/C1-type_HTH"/>
</dbReference>
<dbReference type="Gene3D" id="1.10.260.40">
    <property type="entry name" value="lambda repressor-like DNA-binding domains"/>
    <property type="match status" value="1"/>
</dbReference>
<evidence type="ECO:0000313" key="5">
    <source>
        <dbReference type="EMBL" id="PLS30313.1"/>
    </source>
</evidence>
<sequence>MDVDDVKTVRRRAFGRAISELRRNRRISQERLALLAEIDRSYVGQIERGEKSPTLDKIWQLSDALHVTPVEIFTQVLVEQQTLEDGHPS</sequence>
<dbReference type="PANTHER" id="PTHR46797">
    <property type="entry name" value="HTH-TYPE TRANSCRIPTIONAL REGULATOR"/>
    <property type="match status" value="1"/>
</dbReference>
<evidence type="ECO:0000256" key="1">
    <source>
        <dbReference type="ARBA" id="ARBA00023015"/>
    </source>
</evidence>
<dbReference type="SUPFAM" id="SSF47413">
    <property type="entry name" value="lambda repressor-like DNA-binding domains"/>
    <property type="match status" value="1"/>
</dbReference>
<keyword evidence="6" id="KW-1185">Reference proteome</keyword>
<dbReference type="Pfam" id="PF01381">
    <property type="entry name" value="HTH_3"/>
    <property type="match status" value="1"/>
</dbReference>
<evidence type="ECO:0000259" key="4">
    <source>
        <dbReference type="PROSITE" id="PS50943"/>
    </source>
</evidence>
<accession>A0A2N5J7X6</accession>
<keyword evidence="2 5" id="KW-0238">DNA-binding</keyword>
<dbReference type="InterPro" id="IPR050807">
    <property type="entry name" value="TransReg_Diox_bact_type"/>
</dbReference>
<comment type="caution">
    <text evidence="5">The sequence shown here is derived from an EMBL/GenBank/DDBJ whole genome shotgun (WGS) entry which is preliminary data.</text>
</comment>
<gene>
    <name evidence="5" type="ORF">Uis1B_1800</name>
</gene>
<dbReference type="PROSITE" id="PS50943">
    <property type="entry name" value="HTH_CROC1"/>
    <property type="match status" value="1"/>
</dbReference>
<organism evidence="5 6">
    <name type="scientific">Bifidobacterium margollesii</name>
    <dbReference type="NCBI Taxonomy" id="2020964"/>
    <lineage>
        <taxon>Bacteria</taxon>
        <taxon>Bacillati</taxon>
        <taxon>Actinomycetota</taxon>
        <taxon>Actinomycetes</taxon>
        <taxon>Bifidobacteriales</taxon>
        <taxon>Bifidobacteriaceae</taxon>
        <taxon>Bifidobacterium</taxon>
    </lineage>
</organism>
<proteinExistence type="predicted"/>